<evidence type="ECO:0000313" key="2">
    <source>
        <dbReference type="EMBL" id="OCB70196.1"/>
    </source>
</evidence>
<dbReference type="Proteomes" id="UP000093510">
    <property type="component" value="Unassembled WGS sequence"/>
</dbReference>
<sequence length="61" mass="7373">MSVYLNIKEHQDKIIELEYELEITKRIDTYSGQTVIKLENEIKNHEKHINFFELLLNIINI</sequence>
<dbReference type="RefSeq" id="WP_066336949.1">
    <property type="nucleotide sequence ID" value="NZ_LVEP01000064.1"/>
</dbReference>
<feature type="coiled-coil region" evidence="1">
    <location>
        <begin position="7"/>
        <end position="55"/>
    </location>
</feature>
<keyword evidence="3" id="KW-1185">Reference proteome</keyword>
<comment type="caution">
    <text evidence="2">The sequence shown here is derived from an EMBL/GenBank/DDBJ whole genome shotgun (WGS) entry which is preliminary data.</text>
</comment>
<name>A0A1B9DKG0_9FLAO</name>
<keyword evidence="1" id="KW-0175">Coiled coil</keyword>
<protein>
    <submittedName>
        <fullName evidence="2">Uncharacterized protein</fullName>
    </submittedName>
</protein>
<evidence type="ECO:0000256" key="1">
    <source>
        <dbReference type="SAM" id="Coils"/>
    </source>
</evidence>
<organism evidence="2 3">
    <name type="scientific">Flavobacterium crassostreae</name>
    <dbReference type="NCBI Taxonomy" id="1763534"/>
    <lineage>
        <taxon>Bacteria</taxon>
        <taxon>Pseudomonadati</taxon>
        <taxon>Bacteroidota</taxon>
        <taxon>Flavobacteriia</taxon>
        <taxon>Flavobacteriales</taxon>
        <taxon>Flavobacteriaceae</taxon>
        <taxon>Flavobacterium</taxon>
    </lineage>
</organism>
<evidence type="ECO:0000313" key="3">
    <source>
        <dbReference type="Proteomes" id="UP000093510"/>
    </source>
</evidence>
<reference evidence="2 3" key="1">
    <citation type="submission" date="2016-03" db="EMBL/GenBank/DDBJ databases">
        <authorList>
            <person name="Ploux O."/>
        </authorList>
    </citation>
    <scope>NUCLEOTIDE SEQUENCE [LARGE SCALE GENOMIC DNA]</scope>
    <source>
        <strain evidence="2 3">LPB0076</strain>
    </source>
</reference>
<accession>A0A1B9DKG0</accession>
<dbReference type="STRING" id="1763534.GCA_001831475_01506"/>
<dbReference type="EMBL" id="LVEP01000064">
    <property type="protein sequence ID" value="OCB70196.1"/>
    <property type="molecule type" value="Genomic_DNA"/>
</dbReference>
<dbReference type="AlphaFoldDB" id="A0A1B9DKG0"/>
<proteinExistence type="predicted"/>
<gene>
    <name evidence="2" type="ORF">LPBF_12180</name>
</gene>